<reference evidence="1" key="1">
    <citation type="submission" date="2018-02" db="EMBL/GenBank/DDBJ databases">
        <title>Rhizophora mucronata_Transcriptome.</title>
        <authorList>
            <person name="Meera S.P."/>
            <person name="Sreeshan A."/>
            <person name="Augustine A."/>
        </authorList>
    </citation>
    <scope>NUCLEOTIDE SEQUENCE</scope>
    <source>
        <tissue evidence="1">Leaf</tissue>
    </source>
</reference>
<accession>A0A2P2NDW8</accession>
<sequence length="16" mass="1881">MKQFPVQCYSCLLALH</sequence>
<name>A0A2P2NDW8_RHIMU</name>
<protein>
    <submittedName>
        <fullName evidence="1">Uncharacterized protein</fullName>
    </submittedName>
</protein>
<dbReference type="EMBL" id="GGEC01060190">
    <property type="protein sequence ID" value="MBX40674.1"/>
    <property type="molecule type" value="Transcribed_RNA"/>
</dbReference>
<evidence type="ECO:0000313" key="1">
    <source>
        <dbReference type="EMBL" id="MBX40674.1"/>
    </source>
</evidence>
<organism evidence="1">
    <name type="scientific">Rhizophora mucronata</name>
    <name type="common">Asiatic mangrove</name>
    <dbReference type="NCBI Taxonomy" id="61149"/>
    <lineage>
        <taxon>Eukaryota</taxon>
        <taxon>Viridiplantae</taxon>
        <taxon>Streptophyta</taxon>
        <taxon>Embryophyta</taxon>
        <taxon>Tracheophyta</taxon>
        <taxon>Spermatophyta</taxon>
        <taxon>Magnoliopsida</taxon>
        <taxon>eudicotyledons</taxon>
        <taxon>Gunneridae</taxon>
        <taxon>Pentapetalae</taxon>
        <taxon>rosids</taxon>
        <taxon>fabids</taxon>
        <taxon>Malpighiales</taxon>
        <taxon>Rhizophoraceae</taxon>
        <taxon>Rhizophora</taxon>
    </lineage>
</organism>
<dbReference type="AlphaFoldDB" id="A0A2P2NDW8"/>
<proteinExistence type="predicted"/>